<feature type="compositionally biased region" description="Low complexity" evidence="5">
    <location>
        <begin position="12"/>
        <end position="23"/>
    </location>
</feature>
<keyword evidence="7" id="KW-1185">Reference proteome</keyword>
<dbReference type="GeneID" id="19954705"/>
<dbReference type="Gene3D" id="3.40.50.300">
    <property type="entry name" value="P-loop containing nucleotide triphosphate hydrolases"/>
    <property type="match status" value="1"/>
</dbReference>
<dbReference type="GO" id="GO:0046872">
    <property type="term" value="F:metal ion binding"/>
    <property type="evidence" value="ECO:0007669"/>
    <property type="project" value="UniProtKB-KW"/>
</dbReference>
<evidence type="ECO:0000313" key="6">
    <source>
        <dbReference type="EMBL" id="EQC28297.1"/>
    </source>
</evidence>
<dbReference type="Pfam" id="PF00025">
    <property type="entry name" value="Arf"/>
    <property type="match status" value="1"/>
</dbReference>
<dbReference type="InParanoid" id="T0RF53"/>
<reference evidence="6 7" key="1">
    <citation type="submission" date="2012-04" db="EMBL/GenBank/DDBJ databases">
        <title>The Genome Sequence of Saprolegnia declina VS20.</title>
        <authorList>
            <consortium name="The Broad Institute Genome Sequencing Platform"/>
            <person name="Russ C."/>
            <person name="Nusbaum C."/>
            <person name="Tyler B."/>
            <person name="van West P."/>
            <person name="Dieguez-Uribeondo J."/>
            <person name="de Bruijn I."/>
            <person name="Tripathy S."/>
            <person name="Jiang R."/>
            <person name="Young S.K."/>
            <person name="Zeng Q."/>
            <person name="Gargeya S."/>
            <person name="Fitzgerald M."/>
            <person name="Haas B."/>
            <person name="Abouelleil A."/>
            <person name="Alvarado L."/>
            <person name="Arachchi H.M."/>
            <person name="Berlin A."/>
            <person name="Chapman S.B."/>
            <person name="Goldberg J."/>
            <person name="Griggs A."/>
            <person name="Gujja S."/>
            <person name="Hansen M."/>
            <person name="Howarth C."/>
            <person name="Imamovic A."/>
            <person name="Larimer J."/>
            <person name="McCowen C."/>
            <person name="Montmayeur A."/>
            <person name="Murphy C."/>
            <person name="Neiman D."/>
            <person name="Pearson M."/>
            <person name="Priest M."/>
            <person name="Roberts A."/>
            <person name="Saif S."/>
            <person name="Shea T."/>
            <person name="Sisk P."/>
            <person name="Sykes S."/>
            <person name="Wortman J."/>
            <person name="Nusbaum C."/>
            <person name="Birren B."/>
        </authorList>
    </citation>
    <scope>NUCLEOTIDE SEQUENCE [LARGE SCALE GENOMIC DNA]</scope>
    <source>
        <strain evidence="6 7">VS20</strain>
    </source>
</reference>
<evidence type="ECO:0000256" key="3">
    <source>
        <dbReference type="PIRSR" id="PIRSR606689-1"/>
    </source>
</evidence>
<gene>
    <name evidence="6" type="ORF">SDRG_13978</name>
</gene>
<dbReference type="OrthoDB" id="73187at2759"/>
<dbReference type="AlphaFoldDB" id="T0RF53"/>
<accession>T0RF53</accession>
<evidence type="ECO:0000256" key="2">
    <source>
        <dbReference type="ARBA" id="ARBA00023134"/>
    </source>
</evidence>
<sequence>MGNTGSMAVHPSSSRQLSRRLSFTSTRKAEDKSILLLGLDSSGKSALAHGLASIPNAPATTAHPSSWTPPLPAPTKVACIKTTAIHARMFKLLDMPGHRDARHLWYQHMNDVGVVCFCIDMSDILRFPLVANELDRLSALTASLASSPVVWLLFTKADCASPGQRPNAIETYEAIKKCHVFQTRRSCDWSFILAPAINCLAETQLSAFKSWVHEHLAMKE</sequence>
<feature type="binding site" evidence="3">
    <location>
        <begin position="38"/>
        <end position="45"/>
    </location>
    <ligand>
        <name>GTP</name>
        <dbReference type="ChEBI" id="CHEBI:37565"/>
    </ligand>
</feature>
<dbReference type="OMA" id="KSWVHEH"/>
<feature type="binding site" evidence="3">
    <location>
        <position position="97"/>
    </location>
    <ligand>
        <name>GTP</name>
        <dbReference type="ChEBI" id="CHEBI:37565"/>
    </ligand>
</feature>
<keyword evidence="1 3" id="KW-0547">Nucleotide-binding</keyword>
<name>T0RF53_SAPDV</name>
<keyword evidence="4" id="KW-0460">Magnesium</keyword>
<dbReference type="GO" id="GO:0003924">
    <property type="term" value="F:GTPase activity"/>
    <property type="evidence" value="ECO:0007669"/>
    <property type="project" value="InterPro"/>
</dbReference>
<organism evidence="6 7">
    <name type="scientific">Saprolegnia diclina (strain VS20)</name>
    <dbReference type="NCBI Taxonomy" id="1156394"/>
    <lineage>
        <taxon>Eukaryota</taxon>
        <taxon>Sar</taxon>
        <taxon>Stramenopiles</taxon>
        <taxon>Oomycota</taxon>
        <taxon>Saprolegniomycetes</taxon>
        <taxon>Saprolegniales</taxon>
        <taxon>Saprolegniaceae</taxon>
        <taxon>Saprolegnia</taxon>
    </lineage>
</organism>
<dbReference type="STRING" id="1156394.T0RF53"/>
<evidence type="ECO:0000256" key="4">
    <source>
        <dbReference type="PIRSR" id="PIRSR606689-2"/>
    </source>
</evidence>
<dbReference type="EMBL" id="JH767196">
    <property type="protein sequence ID" value="EQC28297.1"/>
    <property type="molecule type" value="Genomic_DNA"/>
</dbReference>
<feature type="binding site" evidence="4">
    <location>
        <position position="45"/>
    </location>
    <ligand>
        <name>Mg(2+)</name>
        <dbReference type="ChEBI" id="CHEBI:18420"/>
    </ligand>
</feature>
<proteinExistence type="predicted"/>
<dbReference type="InterPro" id="IPR027417">
    <property type="entry name" value="P-loop_NTPase"/>
</dbReference>
<evidence type="ECO:0000256" key="5">
    <source>
        <dbReference type="SAM" id="MobiDB-lite"/>
    </source>
</evidence>
<dbReference type="InterPro" id="IPR006689">
    <property type="entry name" value="Small_GTPase_ARF/SAR"/>
</dbReference>
<dbReference type="VEuPathDB" id="FungiDB:SDRG_13978"/>
<evidence type="ECO:0000313" key="7">
    <source>
        <dbReference type="Proteomes" id="UP000030762"/>
    </source>
</evidence>
<keyword evidence="4" id="KW-0479">Metal-binding</keyword>
<feature type="binding site" evidence="4">
    <location>
        <position position="75"/>
    </location>
    <ligand>
        <name>Mg(2+)</name>
        <dbReference type="ChEBI" id="CHEBI:18420"/>
    </ligand>
</feature>
<dbReference type="RefSeq" id="XP_008618301.1">
    <property type="nucleotide sequence ID" value="XM_008620079.1"/>
</dbReference>
<keyword evidence="2 3" id="KW-0342">GTP-binding</keyword>
<evidence type="ECO:0000256" key="1">
    <source>
        <dbReference type="ARBA" id="ARBA00022741"/>
    </source>
</evidence>
<protein>
    <submittedName>
        <fullName evidence="6">Uncharacterized protein</fullName>
    </submittedName>
</protein>
<dbReference type="Proteomes" id="UP000030762">
    <property type="component" value="Unassembled WGS sequence"/>
</dbReference>
<dbReference type="SUPFAM" id="SSF52540">
    <property type="entry name" value="P-loop containing nucleoside triphosphate hydrolases"/>
    <property type="match status" value="1"/>
</dbReference>
<feature type="region of interest" description="Disordered" evidence="5">
    <location>
        <begin position="1"/>
        <end position="23"/>
    </location>
</feature>
<dbReference type="GO" id="GO:0005525">
    <property type="term" value="F:GTP binding"/>
    <property type="evidence" value="ECO:0007669"/>
    <property type="project" value="UniProtKB-KW"/>
</dbReference>